<keyword evidence="13" id="KW-0261">Viral envelope protein</keyword>
<keyword evidence="15" id="KW-0472">Membrane</keyword>
<evidence type="ECO:0000256" key="5">
    <source>
        <dbReference type="ARBA" id="ARBA00022506"/>
    </source>
</evidence>
<evidence type="ECO:0000256" key="19">
    <source>
        <dbReference type="ARBA" id="ARBA00023296"/>
    </source>
</evidence>
<evidence type="ECO:0000256" key="15">
    <source>
        <dbReference type="ARBA" id="ARBA00023136"/>
    </source>
</evidence>
<dbReference type="GO" id="GO:0044186">
    <property type="term" value="C:host cell lipid droplet"/>
    <property type="evidence" value="ECO:0007669"/>
    <property type="project" value="UniProtKB-SubCell"/>
</dbReference>
<keyword evidence="14" id="KW-1133">Transmembrane helix</keyword>
<evidence type="ECO:0000256" key="13">
    <source>
        <dbReference type="ARBA" id="ARBA00022879"/>
    </source>
</evidence>
<feature type="domain" description="Hepatitis C virus Envelope glycoprotein E1" evidence="20">
    <location>
        <begin position="2"/>
        <end position="63"/>
    </location>
</feature>
<keyword evidence="8" id="KW-1162">Viral penetration into host cytoplasm</keyword>
<evidence type="ECO:0000256" key="16">
    <source>
        <dbReference type="ARBA" id="ARBA00023180"/>
    </source>
</evidence>
<protein>
    <recommendedName>
        <fullName evidence="4">Genome polyprotein</fullName>
    </recommendedName>
</protein>
<keyword evidence="19" id="KW-1160">Virus entry into host cell</keyword>
<evidence type="ECO:0000256" key="8">
    <source>
        <dbReference type="ARBA" id="ARBA00022595"/>
    </source>
</evidence>
<proteinExistence type="predicted"/>
<evidence type="ECO:0000256" key="6">
    <source>
        <dbReference type="ARBA" id="ARBA00022510"/>
    </source>
</evidence>
<keyword evidence="12" id="KW-1043">Host membrane</keyword>
<evidence type="ECO:0000256" key="3">
    <source>
        <dbReference type="ARBA" id="ARBA00004563"/>
    </source>
</evidence>
<dbReference type="InterPro" id="IPR002519">
    <property type="entry name" value="HCV_Env"/>
</dbReference>
<dbReference type="GO" id="GO:0046718">
    <property type="term" value="P:symbiont entry into host cell"/>
    <property type="evidence" value="ECO:0007669"/>
    <property type="project" value="UniProtKB-KW"/>
</dbReference>
<dbReference type="EMBL" id="KR233043">
    <property type="protein sequence ID" value="ALN49215.1"/>
    <property type="molecule type" value="Genomic_RNA"/>
</dbReference>
<evidence type="ECO:0000313" key="21">
    <source>
        <dbReference type="EMBL" id="ALN49215.1"/>
    </source>
</evidence>
<evidence type="ECO:0000256" key="9">
    <source>
        <dbReference type="ARBA" id="ARBA00022692"/>
    </source>
</evidence>
<evidence type="ECO:0000256" key="7">
    <source>
        <dbReference type="ARBA" id="ARBA00022581"/>
    </source>
</evidence>
<evidence type="ECO:0000256" key="4">
    <source>
        <dbReference type="ARBA" id="ARBA00020107"/>
    </source>
</evidence>
<sequence length="103" mass="10851">GDMMEICSPTAALIVAQLLRIPQAVVDMVAGAHWGVLAGLAYYSMAGNWAKVILVLLLFAGVDAETHTVGAVVGRSLVGIRSLFTQGPSQQLQLVHTNGGWHI</sequence>
<reference evidence="21" key="1">
    <citation type="submission" date="2015-04" db="EMBL/GenBank/DDBJ databases">
        <title>Next-generation sequencing reveals frequent opportunities for exposure to hepatitis C virus in Ghana.</title>
        <authorList>
            <person name="Forbi J.C."/>
            <person name="Layden J.E."/>
            <person name="Phillips R.O."/>
            <person name="Xia G.-L."/>
            <person name="Mora N."/>
            <person name="Campo D.S."/>
            <person name="Purdy M.A."/>
            <person name="Dimitrova Z.E."/>
            <person name="Owusu D."/>
            <person name="Punkova L.T."/>
            <person name="Skums P."/>
            <person name="Owusu-Ofori S."/>
            <person name="Sarfo F.-S."/>
            <person name="Vaughan G."/>
            <person name="Roh H."/>
            <person name="Cooper R.C."/>
            <person name="Khudyakov Y.E."/>
        </authorList>
    </citation>
    <scope>NUCLEOTIDE SEQUENCE</scope>
    <source>
        <strain evidence="21">K21</strain>
    </source>
</reference>
<evidence type="ECO:0000256" key="1">
    <source>
        <dbReference type="ARBA" id="ARBA00004338"/>
    </source>
</evidence>
<accession>A0A0S2CVW0</accession>
<dbReference type="GO" id="GO:0019031">
    <property type="term" value="C:viral envelope"/>
    <property type="evidence" value="ECO:0007669"/>
    <property type="project" value="UniProtKB-KW"/>
</dbReference>
<evidence type="ECO:0000256" key="12">
    <source>
        <dbReference type="ARBA" id="ARBA00022870"/>
    </source>
</evidence>
<evidence type="ECO:0000256" key="11">
    <source>
        <dbReference type="ARBA" id="ARBA00022844"/>
    </source>
</evidence>
<feature type="non-terminal residue" evidence="21">
    <location>
        <position position="1"/>
    </location>
</feature>
<dbReference type="GO" id="GO:0039654">
    <property type="term" value="P:fusion of virus membrane with host endosome membrane"/>
    <property type="evidence" value="ECO:0007669"/>
    <property type="project" value="UniProtKB-KW"/>
</dbReference>
<evidence type="ECO:0000256" key="14">
    <source>
        <dbReference type="ARBA" id="ARBA00022989"/>
    </source>
</evidence>
<organism evidence="21">
    <name type="scientific">Hepacivirus hominis</name>
    <dbReference type="NCBI Taxonomy" id="3052230"/>
    <lineage>
        <taxon>Viruses</taxon>
        <taxon>Riboviria</taxon>
        <taxon>Orthornavirae</taxon>
        <taxon>Kitrinoviricota</taxon>
        <taxon>Flasuviricetes</taxon>
        <taxon>Amarillovirales</taxon>
        <taxon>Flaviviridae</taxon>
        <taxon>Hepacivirus</taxon>
    </lineage>
</organism>
<feature type="non-terminal residue" evidence="21">
    <location>
        <position position="103"/>
    </location>
</feature>
<keyword evidence="18" id="KW-1041">Host lipid droplet</keyword>
<dbReference type="Pfam" id="PF01539">
    <property type="entry name" value="HCV_env"/>
    <property type="match status" value="1"/>
</dbReference>
<evidence type="ECO:0000259" key="20">
    <source>
        <dbReference type="Pfam" id="PF01539"/>
    </source>
</evidence>
<keyword evidence="16" id="KW-0325">Glycoprotein</keyword>
<keyword evidence="10" id="KW-1161">Viral attachment to host cell</keyword>
<keyword evidence="7" id="KW-0945">Host-virus interaction</keyword>
<keyword evidence="11" id="KW-0946">Virion</keyword>
<dbReference type="GO" id="GO:0044167">
    <property type="term" value="C:host cell endoplasmic reticulum membrane"/>
    <property type="evidence" value="ECO:0007669"/>
    <property type="project" value="UniProtKB-SubCell"/>
</dbReference>
<dbReference type="GO" id="GO:0019062">
    <property type="term" value="P:virion attachment to host cell"/>
    <property type="evidence" value="ECO:0007669"/>
    <property type="project" value="UniProtKB-KW"/>
</dbReference>
<keyword evidence="17" id="KW-1038">Host endoplasmic reticulum</keyword>
<keyword evidence="6" id="KW-1170">Fusion of virus membrane with host endosomal membrane</keyword>
<comment type="subcellular location">
    <subcellularLocation>
        <location evidence="2">Host endoplasmic reticulum membrane</location>
        <topology evidence="2">Single-pass type I membrane protein</topology>
    </subcellularLocation>
    <subcellularLocation>
        <location evidence="1">Host lipid droplet</location>
    </subcellularLocation>
    <subcellularLocation>
        <location evidence="3">Virion membrane</location>
        <topology evidence="3">Single-pass type I membrane protein</topology>
    </subcellularLocation>
</comment>
<evidence type="ECO:0000256" key="2">
    <source>
        <dbReference type="ARBA" id="ARBA00004482"/>
    </source>
</evidence>
<name>A0A0S2CVW0_9HEPC</name>
<keyword evidence="9" id="KW-0812">Transmembrane</keyword>
<evidence type="ECO:0000256" key="18">
    <source>
        <dbReference type="ARBA" id="ARBA00023190"/>
    </source>
</evidence>
<dbReference type="GO" id="GO:0055036">
    <property type="term" value="C:virion membrane"/>
    <property type="evidence" value="ECO:0007669"/>
    <property type="project" value="UniProtKB-SubCell"/>
</dbReference>
<evidence type="ECO:0000256" key="10">
    <source>
        <dbReference type="ARBA" id="ARBA00022804"/>
    </source>
</evidence>
<evidence type="ECO:0000256" key="17">
    <source>
        <dbReference type="ARBA" id="ARBA00023184"/>
    </source>
</evidence>
<keyword evidence="5" id="KW-1168">Fusion of virus membrane with host membrane</keyword>